<sequence>MSDHRVEYTFGALAEIEEIYLWIKERAPNAAAKWRDDLIAEVENLGENPLRHPVAQESEKFSIEIRVMLFRKRRSQLRVYYTVRGSRVVILTVRRAARRPLDEVDLPIEE</sequence>
<proteinExistence type="predicted"/>
<organism evidence="2 3">
    <name type="scientific">Phragmitibacter flavus</name>
    <dbReference type="NCBI Taxonomy" id="2576071"/>
    <lineage>
        <taxon>Bacteria</taxon>
        <taxon>Pseudomonadati</taxon>
        <taxon>Verrucomicrobiota</taxon>
        <taxon>Verrucomicrobiia</taxon>
        <taxon>Verrucomicrobiales</taxon>
        <taxon>Verrucomicrobiaceae</taxon>
        <taxon>Phragmitibacter</taxon>
    </lineage>
</organism>
<keyword evidence="1" id="KW-1277">Toxin-antitoxin system</keyword>
<dbReference type="OrthoDB" id="461964at2"/>
<accession>A0A5R8KDE8</accession>
<dbReference type="InterPro" id="IPR035093">
    <property type="entry name" value="RelE/ParE_toxin_dom_sf"/>
</dbReference>
<gene>
    <name evidence="2" type="ORF">FEM03_14200</name>
</gene>
<evidence type="ECO:0000256" key="1">
    <source>
        <dbReference type="ARBA" id="ARBA00022649"/>
    </source>
</evidence>
<keyword evidence="3" id="KW-1185">Reference proteome</keyword>
<reference evidence="2 3" key="1">
    <citation type="submission" date="2019-05" db="EMBL/GenBank/DDBJ databases">
        <title>Verrucobacter flavum gen. nov., sp. nov. a new member of the family Verrucomicrobiaceae.</title>
        <authorList>
            <person name="Szuroczki S."/>
            <person name="Abbaszade G."/>
            <person name="Szabo A."/>
            <person name="Felfoldi T."/>
            <person name="Schumann P."/>
            <person name="Boka K."/>
            <person name="Keki Z."/>
            <person name="Toumi M."/>
            <person name="Toth E."/>
        </authorList>
    </citation>
    <scope>NUCLEOTIDE SEQUENCE [LARGE SCALE GENOMIC DNA]</scope>
    <source>
        <strain evidence="2 3">MG-N-17</strain>
    </source>
</reference>
<evidence type="ECO:0000313" key="2">
    <source>
        <dbReference type="EMBL" id="TLD70330.1"/>
    </source>
</evidence>
<dbReference type="AlphaFoldDB" id="A0A5R8KDE8"/>
<dbReference type="InterPro" id="IPR007712">
    <property type="entry name" value="RelE/ParE_toxin"/>
</dbReference>
<dbReference type="Proteomes" id="UP000306196">
    <property type="component" value="Unassembled WGS sequence"/>
</dbReference>
<dbReference type="Gene3D" id="3.30.2310.20">
    <property type="entry name" value="RelE-like"/>
    <property type="match status" value="1"/>
</dbReference>
<evidence type="ECO:0000313" key="3">
    <source>
        <dbReference type="Proteomes" id="UP000306196"/>
    </source>
</evidence>
<dbReference type="EMBL" id="VAUV01000009">
    <property type="protein sequence ID" value="TLD70330.1"/>
    <property type="molecule type" value="Genomic_DNA"/>
</dbReference>
<name>A0A5R8KDE8_9BACT</name>
<dbReference type="RefSeq" id="WP_138086929.1">
    <property type="nucleotide sequence ID" value="NZ_VAUV01000009.1"/>
</dbReference>
<protein>
    <submittedName>
        <fullName evidence="2">Type II toxin-antitoxin system RelE/ParE family toxin</fullName>
    </submittedName>
</protein>
<dbReference type="Pfam" id="PF05016">
    <property type="entry name" value="ParE_toxin"/>
    <property type="match status" value="1"/>
</dbReference>
<comment type="caution">
    <text evidence="2">The sequence shown here is derived from an EMBL/GenBank/DDBJ whole genome shotgun (WGS) entry which is preliminary data.</text>
</comment>